<feature type="domain" description="SLH" evidence="2">
    <location>
        <begin position="838"/>
        <end position="898"/>
    </location>
</feature>
<sequence length="898" mass="97139">MTACVNRKHTKKVAAVVTASLVGALSLGAAPVAAMADTGIDLQATDNQDFAKGTIEWRSGEPGDEFAYTGYYTGLVPKTITTVSGQEYDLELAQPDAGQPSDHAYFAYAKLDASGNDLGFDYRDADGNIKDVKGYWVTDRGSATRPTDPGTYAVVIYYTGDNEGTSVAQYYSTIAESFTIANPDFSDALIYDGDDQTDTEFSYTGADDSAQVQDWIDRINVSVNGEKLVKGTDYILEIWEKGGAGALATNTPLETGTTYIVKVIGQNRFAGEKAEKEFTFGKLDLSDAVVEGNIVLVGAGQPDKDLAVADAIKSINGIDWADLSNEAQTHLKLEFVSDPDGNQTFNGTEGTYTYKVTGSGDYLTGTATVKVVYASDLATVDMTPCTTEWRVDAAGDRYALVDLSRNTVHFDLSKIAFDDAAGNDLDLDEDEYTVTVVKQDGSAATAADLKVPGTYYVKVDVWTKNSDGTYTAGSQVEKVVVSYDHINRLNDIFFAYDGQNYNFRASDVYNGKNFAEDMAIKVIADSGATLVEGTDYTVTFEKVNDDDSRTAVEQIVDAGEYVITVKGITFDNGNGTEFYFDVDKATPDILVNWDLVTNEDLNTGYYSYTGEAITPTFTFLGVDGQPLELTADDYTVEYVDFVSEDKKTESEEVDEVKAAGRYTAKIKLADTVANYAYDATARFHPSDETDRVYIFVSTAGVFADVPMTGQWYSQVVYDAVKLDYMNGYAGTKLFGPNDSITRGQVACVLYNMSGASIDESNSAAYNELFGWNTGFSDVDGKAYYAKAIYWAKSTGVVNGYGDGTFAPDAQITREEFAAMLSNYAENMGDDIEGAEADLSAFGDASQVSDWATEAIEWAVANEVMGNGGFLAPTANITRAEAAAMAVNYQPEKPSTIIQ</sequence>
<feature type="signal peptide" evidence="1">
    <location>
        <begin position="1"/>
        <end position="29"/>
    </location>
</feature>
<dbReference type="EMBL" id="JAUEIR010000003">
    <property type="protein sequence ID" value="MDN0068779.1"/>
    <property type="molecule type" value="Genomic_DNA"/>
</dbReference>
<dbReference type="AlphaFoldDB" id="A0AAW7JN40"/>
<comment type="caution">
    <text evidence="3">The sequence shown here is derived from an EMBL/GenBank/DDBJ whole genome shotgun (WGS) entry which is preliminary data.</text>
</comment>
<dbReference type="Proteomes" id="UP001168505">
    <property type="component" value="Unassembled WGS sequence"/>
</dbReference>
<evidence type="ECO:0000313" key="3">
    <source>
        <dbReference type="EMBL" id="MDN0068779.1"/>
    </source>
</evidence>
<proteinExistence type="predicted"/>
<feature type="chain" id="PRO_5043375618" evidence="1">
    <location>
        <begin position="30"/>
        <end position="898"/>
    </location>
</feature>
<dbReference type="RefSeq" id="WP_289826788.1">
    <property type="nucleotide sequence ID" value="NZ_JAUEIR010000003.1"/>
</dbReference>
<name>A0AAW7JN40_9ACTN</name>
<reference evidence="3" key="1">
    <citation type="submission" date="2023-06" db="EMBL/GenBank/DDBJ databases">
        <authorList>
            <person name="Zeman M."/>
            <person name="Kubasova T."/>
            <person name="Jahodarova E."/>
            <person name="Nykrynova M."/>
            <person name="Rychlik I."/>
        </authorList>
    </citation>
    <scope>NUCLEOTIDE SEQUENCE</scope>
    <source>
        <strain evidence="3">15_COKtk</strain>
    </source>
</reference>
<protein>
    <submittedName>
        <fullName evidence="3">S-layer homology domain-containing protein</fullName>
    </submittedName>
</protein>
<reference evidence="3" key="2">
    <citation type="submission" date="2023-08" db="EMBL/GenBank/DDBJ databases">
        <title>Identification and characterization of horizontal gene transfer across gut microbiota members of farm animals based on homology search.</title>
        <authorList>
            <person name="Schwarzerova J."/>
            <person name="Nykrynova M."/>
            <person name="Jureckova K."/>
            <person name="Cejkova D."/>
            <person name="Rychlik I."/>
        </authorList>
    </citation>
    <scope>NUCLEOTIDE SEQUENCE</scope>
    <source>
        <strain evidence="3">15_COKtk</strain>
    </source>
</reference>
<organism evidence="3 4">
    <name type="scientific">Collinsella ihumii</name>
    <dbReference type="NCBI Taxonomy" id="1720204"/>
    <lineage>
        <taxon>Bacteria</taxon>
        <taxon>Bacillati</taxon>
        <taxon>Actinomycetota</taxon>
        <taxon>Coriobacteriia</taxon>
        <taxon>Coriobacteriales</taxon>
        <taxon>Coriobacteriaceae</taxon>
        <taxon>Collinsella</taxon>
    </lineage>
</organism>
<evidence type="ECO:0000313" key="4">
    <source>
        <dbReference type="Proteomes" id="UP001168505"/>
    </source>
</evidence>
<evidence type="ECO:0000259" key="2">
    <source>
        <dbReference type="PROSITE" id="PS51272"/>
    </source>
</evidence>
<accession>A0AAW7JN40</accession>
<dbReference type="Pfam" id="PF00395">
    <property type="entry name" value="SLH"/>
    <property type="match status" value="3"/>
</dbReference>
<evidence type="ECO:0000256" key="1">
    <source>
        <dbReference type="SAM" id="SignalP"/>
    </source>
</evidence>
<gene>
    <name evidence="3" type="ORF">QVN40_03550</name>
</gene>
<feature type="domain" description="SLH" evidence="2">
    <location>
        <begin position="699"/>
        <end position="763"/>
    </location>
</feature>
<dbReference type="InterPro" id="IPR001119">
    <property type="entry name" value="SLH_dom"/>
</dbReference>
<dbReference type="PROSITE" id="PS51272">
    <property type="entry name" value="SLH"/>
    <property type="match status" value="3"/>
</dbReference>
<feature type="domain" description="SLH" evidence="2">
    <location>
        <begin position="771"/>
        <end position="834"/>
    </location>
</feature>
<keyword evidence="1" id="KW-0732">Signal</keyword>